<keyword evidence="3" id="KW-1133">Transmembrane helix</keyword>
<dbReference type="EMBL" id="DXBG01000117">
    <property type="protein sequence ID" value="HIZ65198.1"/>
    <property type="molecule type" value="Genomic_DNA"/>
</dbReference>
<accession>A0A9D2JSL6</accession>
<dbReference type="SUPFAM" id="SSF63817">
    <property type="entry name" value="Sortase"/>
    <property type="match status" value="1"/>
</dbReference>
<dbReference type="GO" id="GO:0016787">
    <property type="term" value="F:hydrolase activity"/>
    <property type="evidence" value="ECO:0007669"/>
    <property type="project" value="UniProtKB-KW"/>
</dbReference>
<dbReference type="NCBIfam" id="NF033745">
    <property type="entry name" value="class_C_sortase"/>
    <property type="match status" value="1"/>
</dbReference>
<comment type="caution">
    <text evidence="4">The sequence shown here is derived from an EMBL/GenBank/DDBJ whole genome shotgun (WGS) entry which is preliminary data.</text>
</comment>
<dbReference type="InterPro" id="IPR005754">
    <property type="entry name" value="Sortase"/>
</dbReference>
<evidence type="ECO:0000256" key="3">
    <source>
        <dbReference type="SAM" id="Phobius"/>
    </source>
</evidence>
<dbReference type="Gene3D" id="2.40.260.10">
    <property type="entry name" value="Sortase"/>
    <property type="match status" value="1"/>
</dbReference>
<keyword evidence="1" id="KW-0378">Hydrolase</keyword>
<gene>
    <name evidence="4" type="ORF">H9809_04745</name>
</gene>
<evidence type="ECO:0000313" key="5">
    <source>
        <dbReference type="Proteomes" id="UP000824056"/>
    </source>
</evidence>
<evidence type="ECO:0000256" key="2">
    <source>
        <dbReference type="PIRSR" id="PIRSR605754-1"/>
    </source>
</evidence>
<dbReference type="AlphaFoldDB" id="A0A9D2JSL6"/>
<dbReference type="Pfam" id="PF04203">
    <property type="entry name" value="Sortase"/>
    <property type="match status" value="1"/>
</dbReference>
<keyword evidence="3" id="KW-0812">Transmembrane</keyword>
<dbReference type="InterPro" id="IPR042002">
    <property type="entry name" value="Sortase_C"/>
</dbReference>
<name>A0A9D2JSL6_9FIRM</name>
<dbReference type="CDD" id="cd05827">
    <property type="entry name" value="Sortase_C"/>
    <property type="match status" value="1"/>
</dbReference>
<evidence type="ECO:0000313" key="4">
    <source>
        <dbReference type="EMBL" id="HIZ65198.1"/>
    </source>
</evidence>
<reference evidence="4" key="2">
    <citation type="submission" date="2021-04" db="EMBL/GenBank/DDBJ databases">
        <authorList>
            <person name="Gilroy R."/>
        </authorList>
    </citation>
    <scope>NUCLEOTIDE SEQUENCE</scope>
    <source>
        <strain evidence="4">1068</strain>
    </source>
</reference>
<evidence type="ECO:0000256" key="1">
    <source>
        <dbReference type="ARBA" id="ARBA00022801"/>
    </source>
</evidence>
<keyword evidence="3" id="KW-0472">Membrane</keyword>
<dbReference type="Proteomes" id="UP000824056">
    <property type="component" value="Unassembled WGS sequence"/>
</dbReference>
<feature type="active site" description="Proton donor/acceptor" evidence="2">
    <location>
        <position position="156"/>
    </location>
</feature>
<reference evidence="4" key="1">
    <citation type="journal article" date="2021" name="PeerJ">
        <title>Extensive microbial diversity within the chicken gut microbiome revealed by metagenomics and culture.</title>
        <authorList>
            <person name="Gilroy R."/>
            <person name="Ravi A."/>
            <person name="Getino M."/>
            <person name="Pursley I."/>
            <person name="Horton D.L."/>
            <person name="Alikhan N.F."/>
            <person name="Baker D."/>
            <person name="Gharbi K."/>
            <person name="Hall N."/>
            <person name="Watson M."/>
            <person name="Adriaenssens E.M."/>
            <person name="Foster-Nyarko E."/>
            <person name="Jarju S."/>
            <person name="Secka A."/>
            <person name="Antonio M."/>
            <person name="Oren A."/>
            <person name="Chaudhuri R.R."/>
            <person name="La Ragione R."/>
            <person name="Hildebrand F."/>
            <person name="Pallen M.J."/>
        </authorList>
    </citation>
    <scope>NUCLEOTIDE SEQUENCE</scope>
    <source>
        <strain evidence="4">1068</strain>
    </source>
</reference>
<dbReference type="NCBIfam" id="TIGR01076">
    <property type="entry name" value="sortase_fam"/>
    <property type="match status" value="1"/>
</dbReference>
<protein>
    <submittedName>
        <fullName evidence="4">Class C sortase</fullName>
    </submittedName>
</protein>
<sequence length="286" mass="32112">MRNKKKRKRILFDIARIFVLLVALSVLLYPTISNYLYEKNSSRAVNNYDDTLKKMEEKERLALLEEAREYNAGLVSGGGATGDTFQTKEETTPEYDSLLSMDASGMMGYITIPKIDVELPIYHTTSEAVLQRGIGHFPSSSLPVGGESCHAVLTGHRGLPSKKLFTDLDKITEGDVFYIHILQETLAYQVDQILTVLPEETDALQIEEGKDYVTLVTCTPYAVNTHRLLIRGHGIPYTEAEEIAPPEIDTGIKIPFEVQMLLIGLGILLLIIIIWTITRKGRRKKE</sequence>
<dbReference type="InterPro" id="IPR023365">
    <property type="entry name" value="Sortase_dom-sf"/>
</dbReference>
<feature type="active site" description="Acyl-thioester intermediate" evidence="2">
    <location>
        <position position="218"/>
    </location>
</feature>
<feature type="transmembrane region" description="Helical" evidence="3">
    <location>
        <begin position="258"/>
        <end position="277"/>
    </location>
</feature>
<organism evidence="4 5">
    <name type="scientific">Candidatus Blautia pullicola</name>
    <dbReference type="NCBI Taxonomy" id="2838498"/>
    <lineage>
        <taxon>Bacteria</taxon>
        <taxon>Bacillati</taxon>
        <taxon>Bacillota</taxon>
        <taxon>Clostridia</taxon>
        <taxon>Lachnospirales</taxon>
        <taxon>Lachnospiraceae</taxon>
        <taxon>Blautia</taxon>
    </lineage>
</organism>
<proteinExistence type="predicted"/>